<reference evidence="2 3" key="1">
    <citation type="submission" date="2023-02" db="EMBL/GenBank/DDBJ databases">
        <title>LHISI_Scaffold_Assembly.</title>
        <authorList>
            <person name="Stuart O.P."/>
            <person name="Cleave R."/>
            <person name="Magrath M.J.L."/>
            <person name="Mikheyev A.S."/>
        </authorList>
    </citation>
    <scope>NUCLEOTIDE SEQUENCE [LARGE SCALE GENOMIC DNA]</scope>
    <source>
        <strain evidence="2">Daus_M_001</strain>
        <tissue evidence="2">Leg muscle</tissue>
    </source>
</reference>
<feature type="compositionally biased region" description="Basic and acidic residues" evidence="1">
    <location>
        <begin position="259"/>
        <end position="271"/>
    </location>
</feature>
<evidence type="ECO:0000313" key="3">
    <source>
        <dbReference type="Proteomes" id="UP001159363"/>
    </source>
</evidence>
<comment type="caution">
    <text evidence="2">The sequence shown here is derived from an EMBL/GenBank/DDBJ whole genome shotgun (WGS) entry which is preliminary data.</text>
</comment>
<proteinExistence type="predicted"/>
<evidence type="ECO:0000256" key="1">
    <source>
        <dbReference type="SAM" id="MobiDB-lite"/>
    </source>
</evidence>
<evidence type="ECO:0000313" key="2">
    <source>
        <dbReference type="EMBL" id="KAJ8876194.1"/>
    </source>
</evidence>
<feature type="region of interest" description="Disordered" evidence="1">
    <location>
        <begin position="259"/>
        <end position="285"/>
    </location>
</feature>
<gene>
    <name evidence="2" type="ORF">PR048_024103</name>
</gene>
<organism evidence="2 3">
    <name type="scientific">Dryococelus australis</name>
    <dbReference type="NCBI Taxonomy" id="614101"/>
    <lineage>
        <taxon>Eukaryota</taxon>
        <taxon>Metazoa</taxon>
        <taxon>Ecdysozoa</taxon>
        <taxon>Arthropoda</taxon>
        <taxon>Hexapoda</taxon>
        <taxon>Insecta</taxon>
        <taxon>Pterygota</taxon>
        <taxon>Neoptera</taxon>
        <taxon>Polyneoptera</taxon>
        <taxon>Phasmatodea</taxon>
        <taxon>Verophasmatodea</taxon>
        <taxon>Anareolatae</taxon>
        <taxon>Phasmatidae</taxon>
        <taxon>Eurycanthinae</taxon>
        <taxon>Dryococelus</taxon>
    </lineage>
</organism>
<sequence length="381" mass="42459">MNIAEVSEGGNERRLRMTLPKSRGILFRESTISHNLARALPRALSCSRSVELRKPLSRFISDVRQTADAKSPTEFCLRLEVGLLIKTEVGKQPVSTFCRGFLLTYGRLHHRGSKLDPRSDLRSKQKTVAPFEFRAGLEIEMKFISNRRNWRFGTSIRDQQSSITLSLVAVNSSTITIPQRRGGRCDVVVRLLASHLGELGGIAPRLSRVVIMPDYAGFLGGLMFPPPFHSGAAPYSPLESPSSALKTSMLKSRQDIFTHTRRSEVSAEQRRNTKAGETGHIRENPTTSGIDWHDFYTLFTITKVKRRLVLEWSVEARAALNIMVLRANEGEASIGIQGQVEQEIPEENSQTSVIDRHNSHARKSENGPAGNRAQFAMVGGE</sequence>
<keyword evidence="3" id="KW-1185">Reference proteome</keyword>
<accession>A0ABQ9GW08</accession>
<dbReference type="EMBL" id="JARBHB010000009">
    <property type="protein sequence ID" value="KAJ8876194.1"/>
    <property type="molecule type" value="Genomic_DNA"/>
</dbReference>
<dbReference type="Proteomes" id="UP001159363">
    <property type="component" value="Chromosome 8"/>
</dbReference>
<protein>
    <submittedName>
        <fullName evidence="2">Uncharacterized protein</fullName>
    </submittedName>
</protein>
<name>A0ABQ9GW08_9NEOP</name>